<keyword evidence="6 9" id="KW-0648">Protein biosynthesis</keyword>
<name>A0ABX7R8P7_9GAMM</name>
<dbReference type="PROSITE" id="PS50889">
    <property type="entry name" value="S4"/>
    <property type="match status" value="1"/>
</dbReference>
<protein>
    <recommendedName>
        <fullName evidence="9">Tyrosine--tRNA ligase</fullName>
        <ecNumber evidence="9">6.1.1.1</ecNumber>
    </recommendedName>
    <alternativeName>
        <fullName evidence="9">Tyrosyl-tRNA synthetase</fullName>
        <shortName evidence="9">TyrRS</shortName>
    </alternativeName>
</protein>
<keyword evidence="2 9" id="KW-0436">Ligase</keyword>
<keyword evidence="12" id="KW-1185">Reference proteome</keyword>
<dbReference type="InterPro" id="IPR002307">
    <property type="entry name" value="Tyr-tRNA-ligase"/>
</dbReference>
<evidence type="ECO:0000256" key="2">
    <source>
        <dbReference type="ARBA" id="ARBA00022598"/>
    </source>
</evidence>
<feature type="short sequence motif" description="'HIGH' region" evidence="9">
    <location>
        <begin position="73"/>
        <end position="82"/>
    </location>
</feature>
<keyword evidence="5 10" id="KW-0694">RNA-binding</keyword>
<keyword evidence="1 9" id="KW-0963">Cytoplasm</keyword>
<dbReference type="CDD" id="cd00805">
    <property type="entry name" value="TyrRS_core"/>
    <property type="match status" value="1"/>
</dbReference>
<dbReference type="EMBL" id="CP071517">
    <property type="protein sequence ID" value="QSX74482.1"/>
    <property type="molecule type" value="Genomic_DNA"/>
</dbReference>
<dbReference type="PROSITE" id="PS00178">
    <property type="entry name" value="AA_TRNA_LIGASE_I"/>
    <property type="match status" value="1"/>
</dbReference>
<evidence type="ECO:0000313" key="11">
    <source>
        <dbReference type="EMBL" id="QSX74482.1"/>
    </source>
</evidence>
<dbReference type="EC" id="6.1.1.1" evidence="9"/>
<reference evidence="11 12" key="1">
    <citation type="submission" date="2021-02" db="EMBL/GenBank/DDBJ databases">
        <title>Lysobacter arenosi sp. nov., isolated from soil of gangwondo yeongwol, south Korea.</title>
        <authorList>
            <person name="Kim K.R."/>
            <person name="Kim K.H."/>
            <person name="Jeon C.O."/>
        </authorList>
    </citation>
    <scope>NUCLEOTIDE SEQUENCE [LARGE SCALE GENOMIC DNA]</scope>
    <source>
        <strain evidence="11 12">R7</strain>
    </source>
</reference>
<evidence type="ECO:0000256" key="9">
    <source>
        <dbReference type="HAMAP-Rule" id="MF_02007"/>
    </source>
</evidence>
<dbReference type="Pfam" id="PF00579">
    <property type="entry name" value="tRNA-synt_1b"/>
    <property type="match status" value="1"/>
</dbReference>
<evidence type="ECO:0000256" key="8">
    <source>
        <dbReference type="ARBA" id="ARBA00048248"/>
    </source>
</evidence>
<dbReference type="InterPro" id="IPR014729">
    <property type="entry name" value="Rossmann-like_a/b/a_fold"/>
</dbReference>
<sequence length="434" mass="47896">MFNFGLTRIHDGDRTSRSPFTLRVPALSPQSPASVQDALDLIGRGADEILKREELEARLKLGRPLRIKAGFDPTAPDLHIGHTVLLNKMRQFQDLGHQVIFLIGDFTGMIGDPTGKNVTRKPLTREDVLANAQTYADQVFKVLDKERTEVRFNSEWFSKMDAADMIKLAAQHTVARMLERDDFAKRYAAQQSIAIHEFLYPLVQGYDSVALKADVELGGTDQKFNLLMGRGLQEHHGQPPQIVLTMPLLEGLDGVNKMSKSLGNYIGINEPAIDIVTKTMKIDDVLMWRWIDLLSFAISMAEAAKLRADIEAGQLNPRDLKMRLARELAARFHGESAAEQAVAGWNAAVRGEGDTASLPLTDVQVPAEGMRIAALLTAAGLTPSNSEANRKLKERAVRIDGEVIEDAQRVFAPGFEGVLAVGKRTFARVRLIAA</sequence>
<dbReference type="InterPro" id="IPR001412">
    <property type="entry name" value="aa-tRNA-synth_I_CS"/>
</dbReference>
<evidence type="ECO:0000256" key="3">
    <source>
        <dbReference type="ARBA" id="ARBA00022741"/>
    </source>
</evidence>
<dbReference type="PANTHER" id="PTHR11766:SF1">
    <property type="entry name" value="TYROSINE--TRNA LIGASE"/>
    <property type="match status" value="1"/>
</dbReference>
<dbReference type="HAMAP" id="MF_02007">
    <property type="entry name" value="Tyr_tRNA_synth_type2"/>
    <property type="match status" value="1"/>
</dbReference>
<feature type="short sequence motif" description="'KMSKS' region" evidence="9">
    <location>
        <begin position="257"/>
        <end position="261"/>
    </location>
</feature>
<dbReference type="CDD" id="cd00165">
    <property type="entry name" value="S4"/>
    <property type="match status" value="1"/>
</dbReference>
<evidence type="ECO:0000256" key="10">
    <source>
        <dbReference type="PROSITE-ProRule" id="PRU00182"/>
    </source>
</evidence>
<evidence type="ECO:0000313" key="12">
    <source>
        <dbReference type="Proteomes" id="UP000663400"/>
    </source>
</evidence>
<dbReference type="InterPro" id="IPR024108">
    <property type="entry name" value="Tyr-tRNA-ligase_bac_2"/>
</dbReference>
<comment type="similarity">
    <text evidence="9">Belongs to the class-I aminoacyl-tRNA synthetase family. TyrS type 2 subfamily.</text>
</comment>
<gene>
    <name evidence="9" type="primary">tyrS</name>
    <name evidence="11" type="ORF">HIV01_015030</name>
</gene>
<comment type="subcellular location">
    <subcellularLocation>
        <location evidence="9">Cytoplasm</location>
    </subcellularLocation>
</comment>
<proteinExistence type="inferred from homology"/>
<comment type="function">
    <text evidence="9">Catalyzes the attachment of tyrosine to tRNA(Tyr) in a two-step reaction: tyrosine is first activated by ATP to form Tyr-AMP and then transferred to the acceptor end of tRNA(Tyr).</text>
</comment>
<comment type="subunit">
    <text evidence="9">Homodimer.</text>
</comment>
<dbReference type="PRINTS" id="PR01040">
    <property type="entry name" value="TRNASYNTHTYR"/>
</dbReference>
<evidence type="ECO:0000256" key="7">
    <source>
        <dbReference type="ARBA" id="ARBA00023146"/>
    </source>
</evidence>
<evidence type="ECO:0000256" key="5">
    <source>
        <dbReference type="ARBA" id="ARBA00022884"/>
    </source>
</evidence>
<dbReference type="Proteomes" id="UP000663400">
    <property type="component" value="Chromosome"/>
</dbReference>
<dbReference type="GO" id="GO:0004831">
    <property type="term" value="F:tyrosine-tRNA ligase activity"/>
    <property type="evidence" value="ECO:0007669"/>
    <property type="project" value="UniProtKB-EC"/>
</dbReference>
<dbReference type="InterPro" id="IPR002305">
    <property type="entry name" value="aa-tRNA-synth_Ic"/>
</dbReference>
<evidence type="ECO:0000256" key="6">
    <source>
        <dbReference type="ARBA" id="ARBA00022917"/>
    </source>
</evidence>
<dbReference type="Gene3D" id="3.40.50.620">
    <property type="entry name" value="HUPs"/>
    <property type="match status" value="1"/>
</dbReference>
<evidence type="ECO:0000256" key="4">
    <source>
        <dbReference type="ARBA" id="ARBA00022840"/>
    </source>
</evidence>
<dbReference type="InterPro" id="IPR036986">
    <property type="entry name" value="S4_RNA-bd_sf"/>
</dbReference>
<keyword evidence="4 9" id="KW-0067">ATP-binding</keyword>
<evidence type="ECO:0000256" key="1">
    <source>
        <dbReference type="ARBA" id="ARBA00022490"/>
    </source>
</evidence>
<dbReference type="InterPro" id="IPR024088">
    <property type="entry name" value="Tyr-tRNA-ligase_bac-type"/>
</dbReference>
<dbReference type="SUPFAM" id="SSF52374">
    <property type="entry name" value="Nucleotidylyl transferase"/>
    <property type="match status" value="1"/>
</dbReference>
<comment type="catalytic activity">
    <reaction evidence="8 9">
        <text>tRNA(Tyr) + L-tyrosine + ATP = L-tyrosyl-tRNA(Tyr) + AMP + diphosphate + H(+)</text>
        <dbReference type="Rhea" id="RHEA:10220"/>
        <dbReference type="Rhea" id="RHEA-COMP:9706"/>
        <dbReference type="Rhea" id="RHEA-COMP:9707"/>
        <dbReference type="ChEBI" id="CHEBI:15378"/>
        <dbReference type="ChEBI" id="CHEBI:30616"/>
        <dbReference type="ChEBI" id="CHEBI:33019"/>
        <dbReference type="ChEBI" id="CHEBI:58315"/>
        <dbReference type="ChEBI" id="CHEBI:78442"/>
        <dbReference type="ChEBI" id="CHEBI:78536"/>
        <dbReference type="ChEBI" id="CHEBI:456215"/>
        <dbReference type="EC" id="6.1.1.1"/>
    </reaction>
</comment>
<feature type="binding site" evidence="9">
    <location>
        <position position="260"/>
    </location>
    <ligand>
        <name>ATP</name>
        <dbReference type="ChEBI" id="CHEBI:30616"/>
    </ligand>
</feature>
<dbReference type="NCBIfam" id="TIGR00234">
    <property type="entry name" value="tyrS"/>
    <property type="match status" value="1"/>
</dbReference>
<keyword evidence="7 9" id="KW-0030">Aminoacyl-tRNA synthetase</keyword>
<dbReference type="SUPFAM" id="SSF55174">
    <property type="entry name" value="Alpha-L RNA-binding motif"/>
    <property type="match status" value="1"/>
</dbReference>
<dbReference type="PANTHER" id="PTHR11766">
    <property type="entry name" value="TYROSYL-TRNA SYNTHETASE"/>
    <property type="match status" value="1"/>
</dbReference>
<dbReference type="Gene3D" id="1.10.240.10">
    <property type="entry name" value="Tyrosyl-Transfer RNA Synthetase"/>
    <property type="match status" value="1"/>
</dbReference>
<accession>A0ABX7R8P7</accession>
<organism evidence="11 12">
    <name type="scientific">Lysobacter arenosi</name>
    <dbReference type="NCBI Taxonomy" id="2795387"/>
    <lineage>
        <taxon>Bacteria</taxon>
        <taxon>Pseudomonadati</taxon>
        <taxon>Pseudomonadota</taxon>
        <taxon>Gammaproteobacteria</taxon>
        <taxon>Lysobacterales</taxon>
        <taxon>Lysobacteraceae</taxon>
        <taxon>Lysobacter</taxon>
    </lineage>
</organism>
<dbReference type="Gene3D" id="3.10.290.10">
    <property type="entry name" value="RNA-binding S4 domain"/>
    <property type="match status" value="1"/>
</dbReference>
<keyword evidence="3 9" id="KW-0547">Nucleotide-binding</keyword>